<accession>A0A4Y2R9J9</accession>
<evidence type="ECO:0000256" key="1">
    <source>
        <dbReference type="SAM" id="MobiDB-lite"/>
    </source>
</evidence>
<name>A0A4Y2R9J9_ARAVE</name>
<feature type="region of interest" description="Disordered" evidence="1">
    <location>
        <begin position="1"/>
        <end position="27"/>
    </location>
</feature>
<keyword evidence="3" id="KW-1185">Reference proteome</keyword>
<evidence type="ECO:0000313" key="2">
    <source>
        <dbReference type="EMBL" id="GBN71505.1"/>
    </source>
</evidence>
<organism evidence="2 3">
    <name type="scientific">Araneus ventricosus</name>
    <name type="common">Orbweaver spider</name>
    <name type="synonym">Epeira ventricosa</name>
    <dbReference type="NCBI Taxonomy" id="182803"/>
    <lineage>
        <taxon>Eukaryota</taxon>
        <taxon>Metazoa</taxon>
        <taxon>Ecdysozoa</taxon>
        <taxon>Arthropoda</taxon>
        <taxon>Chelicerata</taxon>
        <taxon>Arachnida</taxon>
        <taxon>Araneae</taxon>
        <taxon>Araneomorphae</taxon>
        <taxon>Entelegynae</taxon>
        <taxon>Araneoidea</taxon>
        <taxon>Araneidae</taxon>
        <taxon>Araneus</taxon>
    </lineage>
</organism>
<sequence>MGDELRPELNEMEHEFQHKLGEMKHEL</sequence>
<protein>
    <submittedName>
        <fullName evidence="2">Uncharacterized protein</fullName>
    </submittedName>
</protein>
<feature type="non-terminal residue" evidence="2">
    <location>
        <position position="27"/>
    </location>
</feature>
<evidence type="ECO:0000313" key="3">
    <source>
        <dbReference type="Proteomes" id="UP000499080"/>
    </source>
</evidence>
<comment type="caution">
    <text evidence="2">The sequence shown here is derived from an EMBL/GenBank/DDBJ whole genome shotgun (WGS) entry which is preliminary data.</text>
</comment>
<dbReference type="EMBL" id="BGPR01142987">
    <property type="protein sequence ID" value="GBN71505.1"/>
    <property type="molecule type" value="Genomic_DNA"/>
</dbReference>
<dbReference type="Proteomes" id="UP000499080">
    <property type="component" value="Unassembled WGS sequence"/>
</dbReference>
<dbReference type="AlphaFoldDB" id="A0A4Y2R9J9"/>
<reference evidence="2 3" key="1">
    <citation type="journal article" date="2019" name="Sci. Rep.">
        <title>Orb-weaving spider Araneus ventricosus genome elucidates the spidroin gene catalogue.</title>
        <authorList>
            <person name="Kono N."/>
            <person name="Nakamura H."/>
            <person name="Ohtoshi R."/>
            <person name="Moran D.A.P."/>
            <person name="Shinohara A."/>
            <person name="Yoshida Y."/>
            <person name="Fujiwara M."/>
            <person name="Mori M."/>
            <person name="Tomita M."/>
            <person name="Arakawa K."/>
        </authorList>
    </citation>
    <scope>NUCLEOTIDE SEQUENCE [LARGE SCALE GENOMIC DNA]</scope>
</reference>
<proteinExistence type="predicted"/>
<gene>
    <name evidence="2" type="ORF">AVEN_65903_1</name>
</gene>